<dbReference type="Pfam" id="PF09811">
    <property type="entry name" value="Yae1_N"/>
    <property type="match status" value="1"/>
</dbReference>
<dbReference type="InterPro" id="IPR038881">
    <property type="entry name" value="Yae1-like"/>
</dbReference>
<evidence type="ECO:0000256" key="1">
    <source>
        <dbReference type="ARBA" id="ARBA00004123"/>
    </source>
</evidence>
<dbReference type="GO" id="GO:0005737">
    <property type="term" value="C:cytoplasm"/>
    <property type="evidence" value="ECO:0007669"/>
    <property type="project" value="UniProtKB-SubCell"/>
</dbReference>
<keyword evidence="6" id="KW-0963">Cytoplasm</keyword>
<keyword evidence="10" id="KW-1185">Reference proteome</keyword>
<dbReference type="AlphaFoldDB" id="A0A7G3ZM62"/>
<gene>
    <name evidence="9" type="ORF">HG536_0G04600</name>
</gene>
<dbReference type="InterPro" id="IPR019191">
    <property type="entry name" value="Essential_protein_Yae1_N"/>
</dbReference>
<dbReference type="PANTHER" id="PTHR18829:SF0">
    <property type="entry name" value="PROTEIN YAE1 HOMOLOG"/>
    <property type="match status" value="1"/>
</dbReference>
<evidence type="ECO:0000256" key="2">
    <source>
        <dbReference type="ARBA" id="ARBA00004496"/>
    </source>
</evidence>
<evidence type="ECO:0000259" key="8">
    <source>
        <dbReference type="Pfam" id="PF09811"/>
    </source>
</evidence>
<protein>
    <recommendedName>
        <fullName evidence="5">Protein YAE1</fullName>
    </recommendedName>
    <alternativeName>
        <fullName evidence="4">Protein yae1</fullName>
    </alternativeName>
</protein>
<feature type="domain" description="Essential protein Yae1 N-terminal" evidence="8">
    <location>
        <begin position="37"/>
        <end position="75"/>
    </location>
</feature>
<organism evidence="9 10">
    <name type="scientific">Torulaspora globosa</name>
    <dbReference type="NCBI Taxonomy" id="48254"/>
    <lineage>
        <taxon>Eukaryota</taxon>
        <taxon>Fungi</taxon>
        <taxon>Dikarya</taxon>
        <taxon>Ascomycota</taxon>
        <taxon>Saccharomycotina</taxon>
        <taxon>Saccharomycetes</taxon>
        <taxon>Saccharomycetales</taxon>
        <taxon>Saccharomycetaceae</taxon>
        <taxon>Torulaspora</taxon>
    </lineage>
</organism>
<comment type="subcellular location">
    <subcellularLocation>
        <location evidence="2">Cytoplasm</location>
    </subcellularLocation>
    <subcellularLocation>
        <location evidence="1">Nucleus</location>
    </subcellularLocation>
</comment>
<evidence type="ECO:0000256" key="4">
    <source>
        <dbReference type="ARBA" id="ARBA00017286"/>
    </source>
</evidence>
<name>A0A7G3ZM62_9SACH</name>
<dbReference type="EMBL" id="CP059252">
    <property type="protein sequence ID" value="QLL34598.1"/>
    <property type="molecule type" value="Genomic_DNA"/>
</dbReference>
<comment type="similarity">
    <text evidence="3">Belongs to the YAE1 family.</text>
</comment>
<reference evidence="9 10" key="1">
    <citation type="submission" date="2020-06" db="EMBL/GenBank/DDBJ databases">
        <title>The yeast mating-type switching endonuclease HO is a domesticated member of an unorthodox homing genetic element family.</title>
        <authorList>
            <person name="Coughlan A.Y."/>
            <person name="Lombardi L."/>
            <person name="Braun-Galleani S."/>
            <person name="Martos A.R."/>
            <person name="Galeote V."/>
            <person name="Bigey F."/>
            <person name="Dequin S."/>
            <person name="Byrne K.P."/>
            <person name="Wolfe K.H."/>
        </authorList>
    </citation>
    <scope>NUCLEOTIDE SEQUENCE [LARGE SCALE GENOMIC DNA]</scope>
    <source>
        <strain evidence="9 10">CBS764</strain>
    </source>
</reference>
<dbReference type="Proteomes" id="UP000515788">
    <property type="component" value="Chromosome 7"/>
</dbReference>
<sequence>MASNSILDDVWESDSDSQRNQISYDLKKLRENHVKSGFLDGITHAKETNLQEGFDEGFPSGALLGKRVGMLVGLLQCLAQRYGDQDESLAQDFNAIQKELRINKVLTKGIFDQDLNLTGEHPLLAKWKPIVRSHCDKYSVHTSF</sequence>
<dbReference type="GO" id="GO:0005634">
    <property type="term" value="C:nucleus"/>
    <property type="evidence" value="ECO:0007669"/>
    <property type="project" value="UniProtKB-SubCell"/>
</dbReference>
<evidence type="ECO:0000256" key="6">
    <source>
        <dbReference type="ARBA" id="ARBA00022490"/>
    </source>
</evidence>
<evidence type="ECO:0000256" key="5">
    <source>
        <dbReference type="ARBA" id="ARBA00018400"/>
    </source>
</evidence>
<dbReference type="OrthoDB" id="20086at2759"/>
<dbReference type="GeneID" id="59327839"/>
<dbReference type="RefSeq" id="XP_037141272.1">
    <property type="nucleotide sequence ID" value="XM_037285376.1"/>
</dbReference>
<dbReference type="KEGG" id="tgb:HG536_0G04600"/>
<evidence type="ECO:0000313" key="9">
    <source>
        <dbReference type="EMBL" id="QLL34598.1"/>
    </source>
</evidence>
<evidence type="ECO:0000313" key="10">
    <source>
        <dbReference type="Proteomes" id="UP000515788"/>
    </source>
</evidence>
<proteinExistence type="inferred from homology"/>
<accession>A0A7G3ZM62</accession>
<dbReference type="PANTHER" id="PTHR18829">
    <property type="entry name" value="PROTEIN YAE1 HOMOLOG"/>
    <property type="match status" value="1"/>
</dbReference>
<keyword evidence="7" id="KW-0539">Nucleus</keyword>
<evidence type="ECO:0000256" key="3">
    <source>
        <dbReference type="ARBA" id="ARBA00007096"/>
    </source>
</evidence>
<evidence type="ECO:0000256" key="7">
    <source>
        <dbReference type="ARBA" id="ARBA00023242"/>
    </source>
</evidence>